<keyword evidence="3" id="KW-0285">Flavoprotein</keyword>
<reference evidence="11" key="1">
    <citation type="submission" date="2023-11" db="EMBL/GenBank/DDBJ databases">
        <title>Scrofimicrobium hongkongense sp. nov., isolated from a patient with peritonitis.</title>
        <authorList>
            <person name="Lao H.Y."/>
            <person name="Wong A.Y.P."/>
            <person name="Ng T.L."/>
            <person name="Wong R.Y.L."/>
            <person name="Yau M.C.Y."/>
            <person name="Lam J.Y.W."/>
            <person name="Siu G.K.H."/>
        </authorList>
    </citation>
    <scope>NUCLEOTIDE SEQUENCE</scope>
    <source>
        <strain evidence="11">R131</strain>
    </source>
</reference>
<dbReference type="Gene3D" id="3.50.50.100">
    <property type="match status" value="1"/>
</dbReference>
<evidence type="ECO:0000256" key="8">
    <source>
        <dbReference type="ARBA" id="ARBA00047599"/>
    </source>
</evidence>
<dbReference type="EMBL" id="CP138335">
    <property type="protein sequence ID" value="XBW07283.1"/>
    <property type="molecule type" value="Genomic_DNA"/>
</dbReference>
<keyword evidence="5" id="KW-0809">Transit peptide</keyword>
<dbReference type="AlphaFoldDB" id="A0AAU7V5K3"/>
<feature type="domain" description="External alternative NADH-ubiquinone oxidoreductase-like C-terminal" evidence="10">
    <location>
        <begin position="344"/>
        <end position="400"/>
    </location>
</feature>
<evidence type="ECO:0000256" key="5">
    <source>
        <dbReference type="ARBA" id="ARBA00022946"/>
    </source>
</evidence>
<comment type="catalytic activity">
    <reaction evidence="8">
        <text>a quinone + NADH + H(+) = a quinol + NAD(+)</text>
        <dbReference type="Rhea" id="RHEA:46160"/>
        <dbReference type="ChEBI" id="CHEBI:15378"/>
        <dbReference type="ChEBI" id="CHEBI:24646"/>
        <dbReference type="ChEBI" id="CHEBI:57540"/>
        <dbReference type="ChEBI" id="CHEBI:57945"/>
        <dbReference type="ChEBI" id="CHEBI:132124"/>
        <dbReference type="EC" id="1.6.5.9"/>
    </reaction>
</comment>
<dbReference type="PRINTS" id="PR00411">
    <property type="entry name" value="PNDRDTASEI"/>
</dbReference>
<evidence type="ECO:0000259" key="10">
    <source>
        <dbReference type="Pfam" id="PF22366"/>
    </source>
</evidence>
<dbReference type="PANTHER" id="PTHR43706">
    <property type="entry name" value="NADH DEHYDROGENASE"/>
    <property type="match status" value="1"/>
</dbReference>
<evidence type="ECO:0000256" key="1">
    <source>
        <dbReference type="ARBA" id="ARBA00005272"/>
    </source>
</evidence>
<proteinExistence type="inferred from homology"/>
<evidence type="ECO:0000256" key="6">
    <source>
        <dbReference type="ARBA" id="ARBA00023002"/>
    </source>
</evidence>
<evidence type="ECO:0000256" key="4">
    <source>
        <dbReference type="ARBA" id="ARBA00022827"/>
    </source>
</evidence>
<keyword evidence="4" id="KW-0274">FAD</keyword>
<evidence type="ECO:0000256" key="2">
    <source>
        <dbReference type="ARBA" id="ARBA00012637"/>
    </source>
</evidence>
<dbReference type="RefSeq" id="WP_350257489.1">
    <property type="nucleotide sequence ID" value="NZ_CP138335.1"/>
</dbReference>
<dbReference type="SUPFAM" id="SSF51905">
    <property type="entry name" value="FAD/NAD(P)-binding domain"/>
    <property type="match status" value="1"/>
</dbReference>
<feature type="domain" description="FAD/NAD(P)-binding" evidence="9">
    <location>
        <begin position="7"/>
        <end position="319"/>
    </location>
</feature>
<evidence type="ECO:0000256" key="3">
    <source>
        <dbReference type="ARBA" id="ARBA00022630"/>
    </source>
</evidence>
<accession>A0AAU7V5K3</accession>
<evidence type="ECO:0000256" key="7">
    <source>
        <dbReference type="ARBA" id="ARBA00023027"/>
    </source>
</evidence>
<protein>
    <recommendedName>
        <fullName evidence="2">NADH:ubiquinone reductase (non-electrogenic)</fullName>
        <ecNumber evidence="2">1.6.5.9</ecNumber>
    </recommendedName>
</protein>
<dbReference type="InterPro" id="IPR054585">
    <property type="entry name" value="NDH2-like_C"/>
</dbReference>
<dbReference type="PANTHER" id="PTHR43706:SF47">
    <property type="entry name" value="EXTERNAL NADH-UBIQUINONE OXIDOREDUCTASE 1, MITOCHONDRIAL-RELATED"/>
    <property type="match status" value="1"/>
</dbReference>
<keyword evidence="7" id="KW-0520">NAD</keyword>
<dbReference type="InterPro" id="IPR023753">
    <property type="entry name" value="FAD/NAD-binding_dom"/>
</dbReference>
<comment type="similarity">
    <text evidence="1">Belongs to the NADH dehydrogenase family.</text>
</comment>
<dbReference type="GO" id="GO:0050136">
    <property type="term" value="F:NADH dehydrogenase (quinone) (non-electrogenic) activity"/>
    <property type="evidence" value="ECO:0007669"/>
    <property type="project" value="UniProtKB-EC"/>
</dbReference>
<name>A0AAU7V5K3_9ACTO</name>
<dbReference type="InterPro" id="IPR036188">
    <property type="entry name" value="FAD/NAD-bd_sf"/>
</dbReference>
<dbReference type="InterPro" id="IPR045024">
    <property type="entry name" value="NDH-2"/>
</dbReference>
<sequence length="411" mass="44668">MSTQRPHVVIIGGGFGGLAAVRGLRRAPVDITLVDDHAANVFQPLLYQVATAALNPGDITWFLRSVRAKQPNVHFRRAAMTGLNPEAKVVSLSDGTELTYDYLVLALGVSANFFGIPGAEKHAIPLYQRAQALRIRDRLFGEMEWAATHPDDLRIVVVGGGATGVETAGALAEMRNLDLPVVYPELDPNRVHITLVEMAPHVLAPFQPKLRRYAANQLTKRGVDLRLNTAVKEVRADGVLLDHETETEFLPANLVIWASGVSAHPQVADWGLTQGRGGRIQTDQHLRALGHRDIFAIGDAAWTEDSPLPQQAQPALQGGKYVARMIRAAVAGQTEPAAFHYVDKGTMATIGRASAIAQITGLPSLRGLPAWLIWVGIHIAQLLGNRNRFATMVNLGQKYLGWRSHNLIVGD</sequence>
<organism evidence="11">
    <name type="scientific">Scrofimicrobium appendicitidis</name>
    <dbReference type="NCBI Taxonomy" id="3079930"/>
    <lineage>
        <taxon>Bacteria</taxon>
        <taxon>Bacillati</taxon>
        <taxon>Actinomycetota</taxon>
        <taxon>Actinomycetes</taxon>
        <taxon>Actinomycetales</taxon>
        <taxon>Actinomycetaceae</taxon>
        <taxon>Scrofimicrobium</taxon>
    </lineage>
</organism>
<keyword evidence="6 11" id="KW-0560">Oxidoreductase</keyword>
<evidence type="ECO:0000259" key="9">
    <source>
        <dbReference type="Pfam" id="PF07992"/>
    </source>
</evidence>
<dbReference type="Pfam" id="PF22366">
    <property type="entry name" value="NDH2_C"/>
    <property type="match status" value="1"/>
</dbReference>
<gene>
    <name evidence="11" type="ORF">SAC06_06415</name>
</gene>
<dbReference type="Pfam" id="PF07992">
    <property type="entry name" value="Pyr_redox_2"/>
    <property type="match status" value="1"/>
</dbReference>
<dbReference type="EC" id="1.6.5.9" evidence="2"/>
<dbReference type="KEGG" id="sapp:SAC06_06415"/>
<evidence type="ECO:0000313" key="11">
    <source>
        <dbReference type="EMBL" id="XBW07283.1"/>
    </source>
</evidence>
<dbReference type="PRINTS" id="PR00368">
    <property type="entry name" value="FADPNR"/>
</dbReference>